<comment type="caution">
    <text evidence="2">The sequence shown here is derived from an EMBL/GenBank/DDBJ whole genome shotgun (WGS) entry which is preliminary data.</text>
</comment>
<dbReference type="Proteomes" id="UP000310458">
    <property type="component" value="Unassembled WGS sequence"/>
</dbReference>
<keyword evidence="1" id="KW-0812">Transmembrane</keyword>
<protein>
    <submittedName>
        <fullName evidence="2">Uncharacterized protein</fullName>
    </submittedName>
</protein>
<dbReference type="OrthoDB" id="73040at2"/>
<name>A0A5R9BDI1_9MICC</name>
<keyword evidence="1" id="KW-0472">Membrane</keyword>
<sequence>MQHVHLKTPQSLLGAVTLRCQPPGLQDASGRELVEELERLPLAERPTDFVASVETEAVVMIDEDGNESSVPLPEDEFYLSVAPYVDQTHAWLSIIGFVCIIINYAVVNVFFPGLHSYAGLPE</sequence>
<reference evidence="2 3" key="1">
    <citation type="submission" date="2019-05" db="EMBL/GenBank/DDBJ databases">
        <title>Nesterenkonia sp. GY074 isolated from the Southern Atlantic Ocean.</title>
        <authorList>
            <person name="Zhang G."/>
        </authorList>
    </citation>
    <scope>NUCLEOTIDE SEQUENCE [LARGE SCALE GENOMIC DNA]</scope>
    <source>
        <strain evidence="2 3">GY074</strain>
    </source>
</reference>
<proteinExistence type="predicted"/>
<dbReference type="Gene3D" id="2.60.40.3700">
    <property type="match status" value="1"/>
</dbReference>
<gene>
    <name evidence="2" type="ORF">FEF26_04545</name>
</gene>
<keyword evidence="1" id="KW-1133">Transmembrane helix</keyword>
<evidence type="ECO:0000313" key="3">
    <source>
        <dbReference type="Proteomes" id="UP000310458"/>
    </source>
</evidence>
<dbReference type="Pfam" id="PF21172">
    <property type="entry name" value="CueP"/>
    <property type="match status" value="1"/>
</dbReference>
<organism evidence="2 3">
    <name type="scientific">Nesterenkonia salmonea</name>
    <dbReference type="NCBI Taxonomy" id="1804987"/>
    <lineage>
        <taxon>Bacteria</taxon>
        <taxon>Bacillati</taxon>
        <taxon>Actinomycetota</taxon>
        <taxon>Actinomycetes</taxon>
        <taxon>Micrococcales</taxon>
        <taxon>Micrococcaceae</taxon>
        <taxon>Nesterenkonia</taxon>
    </lineage>
</organism>
<dbReference type="EMBL" id="VAVZ01000008">
    <property type="protein sequence ID" value="TLP98664.1"/>
    <property type="molecule type" value="Genomic_DNA"/>
</dbReference>
<feature type="transmembrane region" description="Helical" evidence="1">
    <location>
        <begin position="90"/>
        <end position="111"/>
    </location>
</feature>
<evidence type="ECO:0000313" key="2">
    <source>
        <dbReference type="EMBL" id="TLP98664.1"/>
    </source>
</evidence>
<keyword evidence="3" id="KW-1185">Reference proteome</keyword>
<dbReference type="InterPro" id="IPR047808">
    <property type="entry name" value="CueP-like"/>
</dbReference>
<dbReference type="AlphaFoldDB" id="A0A5R9BDI1"/>
<evidence type="ECO:0000256" key="1">
    <source>
        <dbReference type="SAM" id="Phobius"/>
    </source>
</evidence>
<accession>A0A5R9BDI1</accession>